<dbReference type="InterPro" id="IPR026444">
    <property type="entry name" value="Secre_tail"/>
</dbReference>
<comment type="caution">
    <text evidence="5">The sequence shown here is derived from an EMBL/GenBank/DDBJ whole genome shotgun (WGS) entry which is preliminary data.</text>
</comment>
<dbReference type="SUPFAM" id="SSF50965">
    <property type="entry name" value="Galactose oxidase, central domain"/>
    <property type="match status" value="1"/>
</dbReference>
<proteinExistence type="predicted"/>
<dbReference type="Gene3D" id="2.60.40.4070">
    <property type="match status" value="1"/>
</dbReference>
<reference evidence="5 6" key="1">
    <citation type="journal article" date="2011" name="ISME J.">
        <title>Community ecology of hot spring cyanobacterial mats: predominant populations and their functional potential.</title>
        <authorList>
            <person name="Klatt C.G."/>
            <person name="Wood J.M."/>
            <person name="Rusch D.B."/>
            <person name="Bateson M.M."/>
            <person name="Hamamura N."/>
            <person name="Heidelberg J.F."/>
            <person name="Grossman A.R."/>
            <person name="Bhaya D."/>
            <person name="Cohan F.M."/>
            <person name="Kuhl M."/>
            <person name="Bryant D.A."/>
            <person name="Ward D.M."/>
        </authorList>
    </citation>
    <scope>NUCLEOTIDE SEQUENCE [LARGE SCALE GENOMIC DNA]</scope>
    <source>
        <strain evidence="5">OS</strain>
    </source>
</reference>
<name>A0A395M095_9BACT</name>
<dbReference type="Proteomes" id="UP000266389">
    <property type="component" value="Unassembled WGS sequence"/>
</dbReference>
<feature type="domain" description="Secretion system C-terminal sorting" evidence="4">
    <location>
        <begin position="1005"/>
        <end position="1079"/>
    </location>
</feature>
<dbReference type="PANTHER" id="PTHR19328">
    <property type="entry name" value="HEDGEHOG-INTERACTING PROTEIN"/>
    <property type="match status" value="1"/>
</dbReference>
<evidence type="ECO:0000259" key="3">
    <source>
        <dbReference type="Pfam" id="PF12768"/>
    </source>
</evidence>
<feature type="domain" description="Glucose/Sorbosone dehydrogenase" evidence="2">
    <location>
        <begin position="38"/>
        <end position="390"/>
    </location>
</feature>
<sequence>MKKSLSLTILLLSIFHTVNVHAQVGYTDAFPSLPNFSFPLEMVHAGDGTNRLFVVEKAGRIRVFQNQSNANSYTTFLDITDRVVLSNPPNSDERGLLGLAFHPNYATNRQFYVYYTRDTVISGIGTRMKMILSRFQASESNPNVALPNSEYRILQFVKNQNNTNHNGGKIAFGPDGLLYVSVGDGGGGGDPQNNAQNVNNLFGKILRIDVNGDDFPSDNDRNYRIPPTNPFASGGGRAEIFAWGIRNMWKFCIDNIEGIIGGDVGQNAREEIDRVELGRNYGWRFMEGDLPYNIPNPADTNGLNLAPPIHVYPHTQGRSVTGGFVYRGSALPEQVGRYIFGDYVSGRVWSLNLSTNAVTQLFLASGINIASFGVDQNNELYFLGFNNGRIYRFTNTAPPPTGDAVAGIGIWSAMGTGVNGTVRAIAVKGDEVFVGGSFTQADGVPANNIARWRPGEGWTALGSGVSGTVNAIAIDQNGNVLVGGTFTTAGGVSANNIARWNGTAWSALGTGTNGYVSAIAVAPNGDIFIGGAFSQAGSIANANNIARWDGTAWHSLAGGMNNEVRALALDANGNLFAGGNFTTAGGVNAANIARWDGSSWHALGAGVDAFVNAITVLPNNDVVAGGIFINAGGAPANRIARWTGSTWQTLGTGVSGWVSALASVGNTIYAAGGFVTAGGRIVNHIARWNGSSWEALGHDAIGANATLNALAVQGQTLFAAGNATAFGGIAANGIAQLEMPNAAEVRSVSAGNSSHTFAGTGVSIDFTSVANNGSVSVARYDRAPQNVIGIPQANVSSYCFVITQTGLGTFNALLRLNRTQIPNSGISNPATVRVYRRATPNTGTFAALPNAFTSSAPDEVRATTNSFSELALGGDSDNPLPVELVAFSGVRTANGIQLSWTTASERNNAGFIVLRSSTSNPQPAAIASYQFSPELRGRGTSSTATNYTFLDRAVESGQVYTYRLRSVDFDGTIHDYLRTVTLEAPRLEIDEHERKVYDYALMQNYPNPFNPTTVIRFTMRQAGVATLTITDVLGRVVRSVTLNAAAGENRFNFDGTGLPSGLYFYRLQTQGFSDVKKMMLVR</sequence>
<evidence type="ECO:0000256" key="1">
    <source>
        <dbReference type="SAM" id="SignalP"/>
    </source>
</evidence>
<dbReference type="InterPro" id="IPR024982">
    <property type="entry name" value="Rax2-like_C"/>
</dbReference>
<keyword evidence="1" id="KW-0732">Signal</keyword>
<dbReference type="NCBIfam" id="TIGR04183">
    <property type="entry name" value="Por_Secre_tail"/>
    <property type="match status" value="1"/>
</dbReference>
<accession>A0A395M095</accession>
<evidence type="ECO:0000259" key="4">
    <source>
        <dbReference type="Pfam" id="PF18962"/>
    </source>
</evidence>
<protein>
    <submittedName>
        <fullName evidence="5">T9SS C-terminal target domain-containing protein</fullName>
    </submittedName>
</protein>
<dbReference type="InterPro" id="IPR012938">
    <property type="entry name" value="Glc/Sorbosone_DH"/>
</dbReference>
<dbReference type="Gene3D" id="2.60.40.10">
    <property type="entry name" value="Immunoglobulins"/>
    <property type="match status" value="1"/>
</dbReference>
<dbReference type="AlphaFoldDB" id="A0A395M095"/>
<dbReference type="Pfam" id="PF12768">
    <property type="entry name" value="Rax2"/>
    <property type="match status" value="1"/>
</dbReference>
<dbReference type="Pfam" id="PF18962">
    <property type="entry name" value="Por_Secre_tail"/>
    <property type="match status" value="1"/>
</dbReference>
<organism evidence="5 6">
    <name type="scientific">Candidatus Thermochlorobacter aerophilus</name>
    <dbReference type="NCBI Taxonomy" id="1868324"/>
    <lineage>
        <taxon>Bacteria</taxon>
        <taxon>Pseudomonadati</taxon>
        <taxon>Chlorobiota</taxon>
        <taxon>Chlorobiia</taxon>
        <taxon>Chlorobiales</taxon>
        <taxon>Candidatus Thermochlorobacteriaceae</taxon>
        <taxon>Candidatus Thermochlorobacter</taxon>
    </lineage>
</organism>
<dbReference type="PANTHER" id="PTHR19328:SF75">
    <property type="entry name" value="ALDOSE SUGAR DEHYDROGENASE YLII"/>
    <property type="match status" value="1"/>
</dbReference>
<dbReference type="InterPro" id="IPR011043">
    <property type="entry name" value="Gal_Oxase/kelch_b-propeller"/>
</dbReference>
<dbReference type="EMBL" id="PHFL01000067">
    <property type="protein sequence ID" value="RFM23334.1"/>
    <property type="molecule type" value="Genomic_DNA"/>
</dbReference>
<gene>
    <name evidence="5" type="ORF">D0433_11765</name>
</gene>
<dbReference type="InterPro" id="IPR011042">
    <property type="entry name" value="6-blade_b-propeller_TolB-like"/>
</dbReference>
<dbReference type="Gene3D" id="2.80.10.50">
    <property type="match status" value="1"/>
</dbReference>
<dbReference type="InterPro" id="IPR011041">
    <property type="entry name" value="Quinoprot_gluc/sorb_DH_b-prop"/>
</dbReference>
<evidence type="ECO:0000313" key="5">
    <source>
        <dbReference type="EMBL" id="RFM23334.1"/>
    </source>
</evidence>
<feature type="signal peptide" evidence="1">
    <location>
        <begin position="1"/>
        <end position="22"/>
    </location>
</feature>
<evidence type="ECO:0000313" key="6">
    <source>
        <dbReference type="Proteomes" id="UP000266389"/>
    </source>
</evidence>
<feature type="domain" description="Rax2-like C-terminal" evidence="3">
    <location>
        <begin position="417"/>
        <end position="555"/>
    </location>
</feature>
<dbReference type="InterPro" id="IPR013783">
    <property type="entry name" value="Ig-like_fold"/>
</dbReference>
<feature type="chain" id="PRO_5017473488" evidence="1">
    <location>
        <begin position="23"/>
        <end position="1082"/>
    </location>
</feature>
<evidence type="ECO:0000259" key="2">
    <source>
        <dbReference type="Pfam" id="PF07995"/>
    </source>
</evidence>
<dbReference type="Pfam" id="PF07995">
    <property type="entry name" value="GSDH"/>
    <property type="match status" value="1"/>
</dbReference>
<dbReference type="SUPFAM" id="SSF50952">
    <property type="entry name" value="Soluble quinoprotein glucose dehydrogenase"/>
    <property type="match status" value="1"/>
</dbReference>
<dbReference type="SUPFAM" id="SSF101898">
    <property type="entry name" value="NHL repeat"/>
    <property type="match status" value="1"/>
</dbReference>
<dbReference type="Gene3D" id="2.120.10.30">
    <property type="entry name" value="TolB, C-terminal domain"/>
    <property type="match status" value="1"/>
</dbReference>